<proteinExistence type="predicted"/>
<comment type="caution">
    <text evidence="1">The sequence shown here is derived from an EMBL/GenBank/DDBJ whole genome shotgun (WGS) entry which is preliminary data.</text>
</comment>
<reference evidence="1 2" key="1">
    <citation type="submission" date="2017-10" db="EMBL/GenBank/DDBJ databases">
        <title>Comparative genomics in systemic dimorphic fungi from Ajellomycetaceae.</title>
        <authorList>
            <person name="Munoz J.F."/>
            <person name="Mcewen J.G."/>
            <person name="Clay O.K."/>
            <person name="Cuomo C.A."/>
        </authorList>
    </citation>
    <scope>NUCLEOTIDE SEQUENCE [LARGE SCALE GENOMIC DNA]</scope>
    <source>
        <strain evidence="1 2">UAMH4076</strain>
    </source>
</reference>
<organism evidence="1 2">
    <name type="scientific">[Emmonsia] crescens</name>
    <dbReference type="NCBI Taxonomy" id="73230"/>
    <lineage>
        <taxon>Eukaryota</taxon>
        <taxon>Fungi</taxon>
        <taxon>Dikarya</taxon>
        <taxon>Ascomycota</taxon>
        <taxon>Pezizomycotina</taxon>
        <taxon>Eurotiomycetes</taxon>
        <taxon>Eurotiomycetidae</taxon>
        <taxon>Onygenales</taxon>
        <taxon>Ajellomycetaceae</taxon>
        <taxon>Emergomyces</taxon>
    </lineage>
</organism>
<gene>
    <name evidence="1" type="ORF">GX50_02578</name>
</gene>
<keyword evidence="2" id="KW-1185">Reference proteome</keyword>
<dbReference type="AlphaFoldDB" id="A0A2B7ZLS8"/>
<accession>A0A2B7ZLS8</accession>
<evidence type="ECO:0000313" key="1">
    <source>
        <dbReference type="EMBL" id="PGH34595.1"/>
    </source>
</evidence>
<protein>
    <submittedName>
        <fullName evidence="1">Uncharacterized protein</fullName>
    </submittedName>
</protein>
<sequence>MQGKGILRPNEAVFEPMLSIEDEKVKDTIDQLILSRILQVTIAGRWCLLATVNGNHLDSE</sequence>
<name>A0A2B7ZLS8_9EURO</name>
<dbReference type="EMBL" id="PDND01000037">
    <property type="protein sequence ID" value="PGH34595.1"/>
    <property type="molecule type" value="Genomic_DNA"/>
</dbReference>
<evidence type="ECO:0000313" key="2">
    <source>
        <dbReference type="Proteomes" id="UP000226031"/>
    </source>
</evidence>
<dbReference type="Proteomes" id="UP000226031">
    <property type="component" value="Unassembled WGS sequence"/>
</dbReference>